<dbReference type="InterPro" id="IPR036388">
    <property type="entry name" value="WH-like_DNA-bd_sf"/>
</dbReference>
<dbReference type="PROSITE" id="PS50110">
    <property type="entry name" value="RESPONSE_REGULATORY"/>
    <property type="match status" value="1"/>
</dbReference>
<evidence type="ECO:0000256" key="4">
    <source>
        <dbReference type="ARBA" id="ARBA00023125"/>
    </source>
</evidence>
<dbReference type="GO" id="GO:0005829">
    <property type="term" value="C:cytosol"/>
    <property type="evidence" value="ECO:0007669"/>
    <property type="project" value="TreeGrafter"/>
</dbReference>
<evidence type="ECO:0000256" key="7">
    <source>
        <dbReference type="PROSITE-ProRule" id="PRU01091"/>
    </source>
</evidence>
<name>A0A494VUZ5_9SPHI</name>
<dbReference type="Gene3D" id="6.10.250.690">
    <property type="match status" value="1"/>
</dbReference>
<dbReference type="Gene3D" id="1.10.10.10">
    <property type="entry name" value="Winged helix-like DNA-binding domain superfamily/Winged helix DNA-binding domain"/>
    <property type="match status" value="1"/>
</dbReference>
<keyword evidence="1 6" id="KW-0597">Phosphoprotein</keyword>
<dbReference type="PANTHER" id="PTHR48111:SF22">
    <property type="entry name" value="REGULATOR OF RPOS"/>
    <property type="match status" value="1"/>
</dbReference>
<feature type="DNA-binding region" description="OmpR/PhoB-type" evidence="7">
    <location>
        <begin position="128"/>
        <end position="225"/>
    </location>
</feature>
<dbReference type="Pfam" id="PF00072">
    <property type="entry name" value="Response_reg"/>
    <property type="match status" value="1"/>
</dbReference>
<dbReference type="GO" id="GO:0000976">
    <property type="term" value="F:transcription cis-regulatory region binding"/>
    <property type="evidence" value="ECO:0007669"/>
    <property type="project" value="TreeGrafter"/>
</dbReference>
<protein>
    <submittedName>
        <fullName evidence="10">Response regulator</fullName>
    </submittedName>
</protein>
<accession>A0A494VUZ5</accession>
<dbReference type="SMART" id="SM00862">
    <property type="entry name" value="Trans_reg_C"/>
    <property type="match status" value="1"/>
</dbReference>
<dbReference type="GO" id="GO:0000156">
    <property type="term" value="F:phosphorelay response regulator activity"/>
    <property type="evidence" value="ECO:0007669"/>
    <property type="project" value="TreeGrafter"/>
</dbReference>
<keyword evidence="2" id="KW-0902">Two-component regulatory system</keyword>
<feature type="domain" description="Response regulatory" evidence="8">
    <location>
        <begin position="3"/>
        <end position="117"/>
    </location>
</feature>
<reference evidence="10 11" key="1">
    <citation type="submission" date="2018-10" db="EMBL/GenBank/DDBJ databases">
        <title>Genome sequencing of Mucilaginibacter sp. HYN0043.</title>
        <authorList>
            <person name="Kim M."/>
            <person name="Yi H."/>
        </authorList>
    </citation>
    <scope>NUCLEOTIDE SEQUENCE [LARGE SCALE GENOMIC DNA]</scope>
    <source>
        <strain evidence="10 11">HYN0043</strain>
    </source>
</reference>
<keyword evidence="5" id="KW-0804">Transcription</keyword>
<keyword evidence="4 7" id="KW-0238">DNA-binding</keyword>
<evidence type="ECO:0000313" key="11">
    <source>
        <dbReference type="Proteomes" id="UP000270046"/>
    </source>
</evidence>
<evidence type="ECO:0000259" key="9">
    <source>
        <dbReference type="PROSITE" id="PS51755"/>
    </source>
</evidence>
<feature type="domain" description="OmpR/PhoB-type" evidence="9">
    <location>
        <begin position="128"/>
        <end position="225"/>
    </location>
</feature>
<dbReference type="InterPro" id="IPR011006">
    <property type="entry name" value="CheY-like_superfamily"/>
</dbReference>
<dbReference type="KEGG" id="muh:HYN43_027645"/>
<feature type="modified residue" description="4-aspartylphosphate" evidence="6">
    <location>
        <position position="52"/>
    </location>
</feature>
<dbReference type="InterPro" id="IPR039420">
    <property type="entry name" value="WalR-like"/>
</dbReference>
<keyword evidence="3" id="KW-0805">Transcription regulation</keyword>
<dbReference type="PROSITE" id="PS51755">
    <property type="entry name" value="OMPR_PHOB"/>
    <property type="match status" value="1"/>
</dbReference>
<evidence type="ECO:0000313" key="10">
    <source>
        <dbReference type="EMBL" id="AYL98814.1"/>
    </source>
</evidence>
<dbReference type="PANTHER" id="PTHR48111">
    <property type="entry name" value="REGULATOR OF RPOS"/>
    <property type="match status" value="1"/>
</dbReference>
<evidence type="ECO:0000259" key="8">
    <source>
        <dbReference type="PROSITE" id="PS50110"/>
    </source>
</evidence>
<dbReference type="SUPFAM" id="SSF46894">
    <property type="entry name" value="C-terminal effector domain of the bipartite response regulators"/>
    <property type="match status" value="1"/>
</dbReference>
<dbReference type="Gene3D" id="3.40.50.2300">
    <property type="match status" value="1"/>
</dbReference>
<dbReference type="InterPro" id="IPR001789">
    <property type="entry name" value="Sig_transdc_resp-reg_receiver"/>
</dbReference>
<organism evidence="10 11">
    <name type="scientific">Mucilaginibacter celer</name>
    <dbReference type="NCBI Taxonomy" id="2305508"/>
    <lineage>
        <taxon>Bacteria</taxon>
        <taxon>Pseudomonadati</taxon>
        <taxon>Bacteroidota</taxon>
        <taxon>Sphingobacteriia</taxon>
        <taxon>Sphingobacteriales</taxon>
        <taxon>Sphingobacteriaceae</taxon>
        <taxon>Mucilaginibacter</taxon>
    </lineage>
</organism>
<evidence type="ECO:0000256" key="3">
    <source>
        <dbReference type="ARBA" id="ARBA00023015"/>
    </source>
</evidence>
<evidence type="ECO:0000256" key="1">
    <source>
        <dbReference type="ARBA" id="ARBA00022553"/>
    </source>
</evidence>
<gene>
    <name evidence="10" type="ORF">HYN43_027645</name>
</gene>
<keyword evidence="11" id="KW-1185">Reference proteome</keyword>
<dbReference type="AlphaFoldDB" id="A0A494VUZ5"/>
<evidence type="ECO:0000256" key="2">
    <source>
        <dbReference type="ARBA" id="ARBA00023012"/>
    </source>
</evidence>
<dbReference type="Proteomes" id="UP000270046">
    <property type="component" value="Chromosome"/>
</dbReference>
<dbReference type="InterPro" id="IPR001867">
    <property type="entry name" value="OmpR/PhoB-type_DNA-bd"/>
</dbReference>
<dbReference type="InterPro" id="IPR016032">
    <property type="entry name" value="Sig_transdc_resp-reg_C-effctor"/>
</dbReference>
<dbReference type="GO" id="GO:0006355">
    <property type="term" value="P:regulation of DNA-templated transcription"/>
    <property type="evidence" value="ECO:0007669"/>
    <property type="project" value="InterPro"/>
</dbReference>
<dbReference type="SUPFAM" id="SSF52172">
    <property type="entry name" value="CheY-like"/>
    <property type="match status" value="1"/>
</dbReference>
<dbReference type="EMBL" id="CP032869">
    <property type="protein sequence ID" value="AYL98814.1"/>
    <property type="molecule type" value="Genomic_DNA"/>
</dbReference>
<dbReference type="FunFam" id="1.10.10.10:FF:000005">
    <property type="entry name" value="Two-component system response regulator"/>
    <property type="match status" value="1"/>
</dbReference>
<dbReference type="CDD" id="cd00383">
    <property type="entry name" value="trans_reg_C"/>
    <property type="match status" value="1"/>
</dbReference>
<evidence type="ECO:0000256" key="5">
    <source>
        <dbReference type="ARBA" id="ARBA00023163"/>
    </source>
</evidence>
<dbReference type="OrthoDB" id="9790442at2"/>
<dbReference type="Pfam" id="PF00486">
    <property type="entry name" value="Trans_reg_C"/>
    <property type="match status" value="1"/>
</dbReference>
<proteinExistence type="predicted"/>
<sequence length="225" mass="25743">MYKILLLEDDFKMANEIKIFLGNKALHCDIVYDGALFFKNLQIETYDLYILDVNVPTLNGIEVCKRIRKTDKTKPILMLTAYSDVENKIVAFDSGADDYLVKPFHLQELSARVNALLRRSYGAIEDSKPVFTIDDLIIDAVEKKVSRAGREIPLSPKEYKLIELLAAEDGKPVSKQTIAAKVWDINFETGTNTIEVYINYLRNKIDKGFNRPLLHTRPGFGYYLK</sequence>
<dbReference type="RefSeq" id="WP_119407081.1">
    <property type="nucleotide sequence ID" value="NZ_CP032869.1"/>
</dbReference>
<dbReference type="SMART" id="SM00448">
    <property type="entry name" value="REC"/>
    <property type="match status" value="1"/>
</dbReference>
<evidence type="ECO:0000256" key="6">
    <source>
        <dbReference type="PROSITE-ProRule" id="PRU00169"/>
    </source>
</evidence>
<dbReference type="GO" id="GO:0032993">
    <property type="term" value="C:protein-DNA complex"/>
    <property type="evidence" value="ECO:0007669"/>
    <property type="project" value="TreeGrafter"/>
</dbReference>